<keyword evidence="8" id="KW-0472">Membrane</keyword>
<dbReference type="InterPro" id="IPR003593">
    <property type="entry name" value="AAA+_ATPase"/>
</dbReference>
<sequence length="273" mass="29572">MSRVIVENVSFSYDGETDVVKNVSFTAAAGEWLAVTGHNGSGKSTLARCLNGLLLPREGTVTTCGFLTTDPETIMTLRRRAGMVFQQPDNQLVAPTVADDIAFGLENAGIPYDEMKERVAAAVERLGLSGLEDREPHRLSGGQKQRVALAGITALKPDVIILDEASSMLDPAGRSDVRDVVRRLCREDGITVIMITHDLEEAAEADRMLVMREGQLTADASPAELFKKPDLLKEAGLVLPLAVLMAERLRLEGIDPGSPTSEEELVRVLCNYV</sequence>
<keyword evidence="5" id="KW-0547">Nucleotide-binding</keyword>
<keyword evidence="7" id="KW-1278">Translocase</keyword>
<dbReference type="PANTHER" id="PTHR43553">
    <property type="entry name" value="HEAVY METAL TRANSPORTER"/>
    <property type="match status" value="1"/>
</dbReference>
<dbReference type="SMART" id="SM00382">
    <property type="entry name" value="AAA"/>
    <property type="match status" value="1"/>
</dbReference>
<dbReference type="PROSITE" id="PS00211">
    <property type="entry name" value="ABC_TRANSPORTER_1"/>
    <property type="match status" value="1"/>
</dbReference>
<evidence type="ECO:0000256" key="3">
    <source>
        <dbReference type="ARBA" id="ARBA00022448"/>
    </source>
</evidence>
<evidence type="ECO:0000313" key="10">
    <source>
        <dbReference type="EMBL" id="MFC4736745.1"/>
    </source>
</evidence>
<dbReference type="InterPro" id="IPR003439">
    <property type="entry name" value="ABC_transporter-like_ATP-bd"/>
</dbReference>
<name>A0ABV9NWD6_9BACI</name>
<gene>
    <name evidence="10" type="ORF">ACFO4L_09135</name>
</gene>
<evidence type="ECO:0000259" key="9">
    <source>
        <dbReference type="PROSITE" id="PS50893"/>
    </source>
</evidence>
<protein>
    <submittedName>
        <fullName evidence="10">Energy-coupling factor transporter ATPase</fullName>
    </submittedName>
</protein>
<dbReference type="InterPro" id="IPR050095">
    <property type="entry name" value="ECF_ABC_transporter_ATP-bd"/>
</dbReference>
<dbReference type="NCBIfam" id="TIGR04520">
    <property type="entry name" value="ECF_ATPase_1"/>
    <property type="match status" value="1"/>
</dbReference>
<dbReference type="SUPFAM" id="SSF52540">
    <property type="entry name" value="P-loop containing nucleoside triphosphate hydrolases"/>
    <property type="match status" value="1"/>
</dbReference>
<evidence type="ECO:0000313" key="11">
    <source>
        <dbReference type="Proteomes" id="UP001595896"/>
    </source>
</evidence>
<evidence type="ECO:0000256" key="2">
    <source>
        <dbReference type="ARBA" id="ARBA00005417"/>
    </source>
</evidence>
<keyword evidence="3" id="KW-0813">Transport</keyword>
<keyword evidence="6" id="KW-0067">ATP-binding</keyword>
<evidence type="ECO:0000256" key="8">
    <source>
        <dbReference type="ARBA" id="ARBA00023136"/>
    </source>
</evidence>
<accession>A0ABV9NWD6</accession>
<dbReference type="InterPro" id="IPR030947">
    <property type="entry name" value="EcfA_1"/>
</dbReference>
<evidence type="ECO:0000256" key="7">
    <source>
        <dbReference type="ARBA" id="ARBA00022967"/>
    </source>
</evidence>
<comment type="similarity">
    <text evidence="2">Belongs to the ABC transporter superfamily.</text>
</comment>
<reference evidence="11" key="1">
    <citation type="journal article" date="2019" name="Int. J. Syst. Evol. Microbiol.">
        <title>The Global Catalogue of Microorganisms (GCM) 10K type strain sequencing project: providing services to taxonomists for standard genome sequencing and annotation.</title>
        <authorList>
            <consortium name="The Broad Institute Genomics Platform"/>
            <consortium name="The Broad Institute Genome Sequencing Center for Infectious Disease"/>
            <person name="Wu L."/>
            <person name="Ma J."/>
        </authorList>
    </citation>
    <scope>NUCLEOTIDE SEQUENCE [LARGE SCALE GENOMIC DNA]</scope>
    <source>
        <strain evidence="11">JCM 12165</strain>
    </source>
</reference>
<dbReference type="PANTHER" id="PTHR43553:SF24">
    <property type="entry name" value="ENERGY-COUPLING FACTOR TRANSPORTER ATP-BINDING PROTEIN ECFA1"/>
    <property type="match status" value="1"/>
</dbReference>
<evidence type="ECO:0000256" key="1">
    <source>
        <dbReference type="ARBA" id="ARBA00004202"/>
    </source>
</evidence>
<dbReference type="InterPro" id="IPR015856">
    <property type="entry name" value="ABC_transpr_CbiO/EcfA_su"/>
</dbReference>
<feature type="domain" description="ABC transporter" evidence="9">
    <location>
        <begin position="4"/>
        <end position="238"/>
    </location>
</feature>
<keyword evidence="11" id="KW-1185">Reference proteome</keyword>
<dbReference type="InterPro" id="IPR017871">
    <property type="entry name" value="ABC_transporter-like_CS"/>
</dbReference>
<dbReference type="Proteomes" id="UP001595896">
    <property type="component" value="Unassembled WGS sequence"/>
</dbReference>
<evidence type="ECO:0000256" key="5">
    <source>
        <dbReference type="ARBA" id="ARBA00022741"/>
    </source>
</evidence>
<comment type="subcellular location">
    <subcellularLocation>
        <location evidence="1">Cell membrane</location>
        <topology evidence="1">Peripheral membrane protein</topology>
    </subcellularLocation>
</comment>
<dbReference type="NCBIfam" id="NF010167">
    <property type="entry name" value="PRK13648.1"/>
    <property type="match status" value="1"/>
</dbReference>
<organism evidence="10 11">
    <name type="scientific">Bacillus daqingensis</name>
    <dbReference type="NCBI Taxonomy" id="872396"/>
    <lineage>
        <taxon>Bacteria</taxon>
        <taxon>Bacillati</taxon>
        <taxon>Bacillota</taxon>
        <taxon>Bacilli</taxon>
        <taxon>Bacillales</taxon>
        <taxon>Bacillaceae</taxon>
        <taxon>Bacillus</taxon>
    </lineage>
</organism>
<dbReference type="Pfam" id="PF00005">
    <property type="entry name" value="ABC_tran"/>
    <property type="match status" value="1"/>
</dbReference>
<evidence type="ECO:0000256" key="4">
    <source>
        <dbReference type="ARBA" id="ARBA00022475"/>
    </source>
</evidence>
<dbReference type="RefSeq" id="WP_377909361.1">
    <property type="nucleotide sequence ID" value="NZ_JBHSGK010000008.1"/>
</dbReference>
<comment type="caution">
    <text evidence="10">The sequence shown here is derived from an EMBL/GenBank/DDBJ whole genome shotgun (WGS) entry which is preliminary data.</text>
</comment>
<evidence type="ECO:0000256" key="6">
    <source>
        <dbReference type="ARBA" id="ARBA00022840"/>
    </source>
</evidence>
<dbReference type="PROSITE" id="PS50893">
    <property type="entry name" value="ABC_TRANSPORTER_2"/>
    <property type="match status" value="1"/>
</dbReference>
<dbReference type="CDD" id="cd03225">
    <property type="entry name" value="ABC_cobalt_CbiO_domain1"/>
    <property type="match status" value="1"/>
</dbReference>
<dbReference type="InterPro" id="IPR027417">
    <property type="entry name" value="P-loop_NTPase"/>
</dbReference>
<dbReference type="EMBL" id="JBHSGK010000008">
    <property type="protein sequence ID" value="MFC4736745.1"/>
    <property type="molecule type" value="Genomic_DNA"/>
</dbReference>
<keyword evidence="4" id="KW-1003">Cell membrane</keyword>
<proteinExistence type="inferred from homology"/>
<dbReference type="Gene3D" id="3.40.50.300">
    <property type="entry name" value="P-loop containing nucleotide triphosphate hydrolases"/>
    <property type="match status" value="1"/>
</dbReference>